<evidence type="ECO:0000313" key="8">
    <source>
        <dbReference type="EMBL" id="QGY46015.1"/>
    </source>
</evidence>
<keyword evidence="2" id="KW-1003">Cell membrane</keyword>
<feature type="domain" description="EamA" evidence="7">
    <location>
        <begin position="9"/>
        <end position="141"/>
    </location>
</feature>
<dbReference type="SUPFAM" id="SSF103481">
    <property type="entry name" value="Multidrug resistance efflux transporter EmrE"/>
    <property type="match status" value="2"/>
</dbReference>
<evidence type="ECO:0000256" key="5">
    <source>
        <dbReference type="ARBA" id="ARBA00023136"/>
    </source>
</evidence>
<evidence type="ECO:0000256" key="1">
    <source>
        <dbReference type="ARBA" id="ARBA00004651"/>
    </source>
</evidence>
<dbReference type="Proteomes" id="UP000428260">
    <property type="component" value="Chromosome"/>
</dbReference>
<feature type="domain" description="EamA" evidence="7">
    <location>
        <begin position="156"/>
        <end position="293"/>
    </location>
</feature>
<feature type="transmembrane region" description="Helical" evidence="6">
    <location>
        <begin position="155"/>
        <end position="173"/>
    </location>
</feature>
<dbReference type="InterPro" id="IPR037185">
    <property type="entry name" value="EmrE-like"/>
</dbReference>
<gene>
    <name evidence="8" type="ORF">GM418_20780</name>
</gene>
<dbReference type="AlphaFoldDB" id="A0A6I6JSI0"/>
<keyword evidence="9" id="KW-1185">Reference proteome</keyword>
<sequence length="311" mass="34509">MKNLLRSTTFLAIFACWLWSTAFVGVKIGLQYQTPFQFAGIRFFISGILIFIYFGKPLKFFRELKRHWKFVLLLAVVQIFTQYALFYSGLNLVPSSLGAMIIGSSPLFIALVAHFTFHNDKMTPLKTASILIGVTGIAIITLGRSKVKMKGELELLGIGLLLLNNLVSGYSNVMVSKYSKGVSPIVLSATSLSVGGFMLFLISIPIEGIQPGPFPPAYFYALTWLSFLSAAAITIWNTLLQRPGVKVSLLNVWKFLIPVSGAILSWIIISNEHPDLFSIVGMSFIALALLMLNYANRRRLKALRKEMAANK</sequence>
<evidence type="ECO:0000256" key="2">
    <source>
        <dbReference type="ARBA" id="ARBA00022475"/>
    </source>
</evidence>
<feature type="transmembrane region" description="Helical" evidence="6">
    <location>
        <begin position="34"/>
        <end position="55"/>
    </location>
</feature>
<dbReference type="InterPro" id="IPR050638">
    <property type="entry name" value="AA-Vitamin_Transporters"/>
</dbReference>
<evidence type="ECO:0000313" key="9">
    <source>
        <dbReference type="Proteomes" id="UP000428260"/>
    </source>
</evidence>
<reference evidence="8 9" key="1">
    <citation type="submission" date="2019-11" db="EMBL/GenBank/DDBJ databases">
        <authorList>
            <person name="Zheng R.K."/>
            <person name="Sun C.M."/>
        </authorList>
    </citation>
    <scope>NUCLEOTIDE SEQUENCE [LARGE SCALE GENOMIC DNA]</scope>
    <source>
        <strain evidence="8 9">WC007</strain>
    </source>
</reference>
<dbReference type="EMBL" id="CP046401">
    <property type="protein sequence ID" value="QGY46015.1"/>
    <property type="molecule type" value="Genomic_DNA"/>
</dbReference>
<evidence type="ECO:0000256" key="6">
    <source>
        <dbReference type="SAM" id="Phobius"/>
    </source>
</evidence>
<evidence type="ECO:0000256" key="3">
    <source>
        <dbReference type="ARBA" id="ARBA00022692"/>
    </source>
</evidence>
<organism evidence="8 9">
    <name type="scientific">Maribellus comscasis</name>
    <dbReference type="NCBI Taxonomy" id="2681766"/>
    <lineage>
        <taxon>Bacteria</taxon>
        <taxon>Pseudomonadati</taxon>
        <taxon>Bacteroidota</taxon>
        <taxon>Bacteroidia</taxon>
        <taxon>Marinilabiliales</taxon>
        <taxon>Prolixibacteraceae</taxon>
        <taxon>Maribellus</taxon>
    </lineage>
</organism>
<dbReference type="PANTHER" id="PTHR32322">
    <property type="entry name" value="INNER MEMBRANE TRANSPORTER"/>
    <property type="match status" value="1"/>
</dbReference>
<feature type="transmembrane region" description="Helical" evidence="6">
    <location>
        <begin position="125"/>
        <end position="143"/>
    </location>
</feature>
<keyword evidence="3 6" id="KW-0812">Transmembrane</keyword>
<dbReference type="GO" id="GO:0005886">
    <property type="term" value="C:plasma membrane"/>
    <property type="evidence" value="ECO:0007669"/>
    <property type="project" value="UniProtKB-SubCell"/>
</dbReference>
<feature type="transmembrane region" description="Helical" evidence="6">
    <location>
        <begin position="218"/>
        <end position="240"/>
    </location>
</feature>
<keyword evidence="5 6" id="KW-0472">Membrane</keyword>
<accession>A0A6I6JSI0</accession>
<evidence type="ECO:0000256" key="4">
    <source>
        <dbReference type="ARBA" id="ARBA00022989"/>
    </source>
</evidence>
<comment type="subcellular location">
    <subcellularLocation>
        <location evidence="1">Cell membrane</location>
        <topology evidence="1">Multi-pass membrane protein</topology>
    </subcellularLocation>
</comment>
<dbReference type="KEGG" id="mcos:GM418_20780"/>
<feature type="transmembrane region" description="Helical" evidence="6">
    <location>
        <begin position="276"/>
        <end position="295"/>
    </location>
</feature>
<evidence type="ECO:0000259" key="7">
    <source>
        <dbReference type="Pfam" id="PF00892"/>
    </source>
</evidence>
<proteinExistence type="predicted"/>
<dbReference type="RefSeq" id="WP_158869153.1">
    <property type="nucleotide sequence ID" value="NZ_CP046401.1"/>
</dbReference>
<keyword evidence="4 6" id="KW-1133">Transmembrane helix</keyword>
<dbReference type="InterPro" id="IPR000620">
    <property type="entry name" value="EamA_dom"/>
</dbReference>
<protein>
    <submittedName>
        <fullName evidence="8">EamA family transporter</fullName>
    </submittedName>
</protein>
<feature type="transmembrane region" description="Helical" evidence="6">
    <location>
        <begin position="92"/>
        <end position="113"/>
    </location>
</feature>
<feature type="transmembrane region" description="Helical" evidence="6">
    <location>
        <begin position="185"/>
        <end position="206"/>
    </location>
</feature>
<dbReference type="PANTHER" id="PTHR32322:SF18">
    <property type="entry name" value="S-ADENOSYLMETHIONINE_S-ADENOSYLHOMOCYSTEINE TRANSPORTER"/>
    <property type="match status" value="1"/>
</dbReference>
<feature type="transmembrane region" description="Helical" evidence="6">
    <location>
        <begin position="67"/>
        <end position="86"/>
    </location>
</feature>
<dbReference type="Pfam" id="PF00892">
    <property type="entry name" value="EamA"/>
    <property type="match status" value="2"/>
</dbReference>
<feature type="transmembrane region" description="Helical" evidence="6">
    <location>
        <begin position="252"/>
        <end position="270"/>
    </location>
</feature>
<name>A0A6I6JSI0_9BACT</name>